<dbReference type="EMBL" id="RSAS01000601">
    <property type="protein sequence ID" value="RRR69667.1"/>
    <property type="molecule type" value="Genomic_DNA"/>
</dbReference>
<gene>
    <name evidence="1" type="ORF">EI684_15030</name>
</gene>
<sequence>MKWNEPLEIQQVTYILDLGTEIIVIEHVPARVNVETGERLFAPETVAKIQRMLQSRQTPARVISAPVFDFAA</sequence>
<protein>
    <recommendedName>
        <fullName evidence="3">YgiT-type zinc finger protein</fullName>
    </recommendedName>
</protein>
<name>A0A426TW23_9CHLR</name>
<dbReference type="AlphaFoldDB" id="A0A426TW23"/>
<evidence type="ECO:0008006" key="3">
    <source>
        <dbReference type="Google" id="ProtNLM"/>
    </source>
</evidence>
<organism evidence="1 2">
    <name type="scientific">Candidatus Viridilinea halotolerans</name>
    <dbReference type="NCBI Taxonomy" id="2491704"/>
    <lineage>
        <taxon>Bacteria</taxon>
        <taxon>Bacillati</taxon>
        <taxon>Chloroflexota</taxon>
        <taxon>Chloroflexia</taxon>
        <taxon>Chloroflexales</taxon>
        <taxon>Chloroflexineae</taxon>
        <taxon>Oscillochloridaceae</taxon>
        <taxon>Candidatus Viridilinea</taxon>
    </lineage>
</organism>
<accession>A0A426TW23</accession>
<evidence type="ECO:0000313" key="1">
    <source>
        <dbReference type="EMBL" id="RRR69667.1"/>
    </source>
</evidence>
<comment type="caution">
    <text evidence="1">The sequence shown here is derived from an EMBL/GenBank/DDBJ whole genome shotgun (WGS) entry which is preliminary data.</text>
</comment>
<proteinExistence type="predicted"/>
<evidence type="ECO:0000313" key="2">
    <source>
        <dbReference type="Proteomes" id="UP000280307"/>
    </source>
</evidence>
<reference evidence="1 2" key="1">
    <citation type="submission" date="2018-12" db="EMBL/GenBank/DDBJ databases">
        <title>Genome Sequence of Candidatus Viridilinea halotolerans isolated from saline sulfide-rich spring.</title>
        <authorList>
            <person name="Grouzdev D.S."/>
            <person name="Burganskaya E.I."/>
            <person name="Krutkina M.S."/>
            <person name="Sukhacheva M.V."/>
            <person name="Gorlenko V.M."/>
        </authorList>
    </citation>
    <scope>NUCLEOTIDE SEQUENCE [LARGE SCALE GENOMIC DNA]</scope>
    <source>
        <strain evidence="1">Chok-6</strain>
    </source>
</reference>
<dbReference type="Proteomes" id="UP000280307">
    <property type="component" value="Unassembled WGS sequence"/>
</dbReference>